<reference evidence="14 15" key="1">
    <citation type="submission" date="2020-10" db="EMBL/GenBank/DDBJ databases">
        <title>Nocardioides sp. isolated from sludge.</title>
        <authorList>
            <person name="Zhang X."/>
        </authorList>
    </citation>
    <scope>NUCLEOTIDE SEQUENCE [LARGE SCALE GENOMIC DNA]</scope>
    <source>
        <strain evidence="14 15">Y6</strain>
    </source>
</reference>
<dbReference type="EC" id="3.6.4.13" evidence="8"/>
<dbReference type="GO" id="GO:0004386">
    <property type="term" value="F:helicase activity"/>
    <property type="evidence" value="ECO:0007669"/>
    <property type="project" value="UniProtKB-KW"/>
</dbReference>
<dbReference type="InterPro" id="IPR028618">
    <property type="entry name" value="DEAD_helicase_DeaD"/>
</dbReference>
<evidence type="ECO:0000256" key="3">
    <source>
        <dbReference type="ARBA" id="ARBA00022801"/>
    </source>
</evidence>
<dbReference type="HAMAP" id="MF_00964">
    <property type="entry name" value="DEAD_helicase_DeaD"/>
    <property type="match status" value="1"/>
</dbReference>
<dbReference type="PANTHER" id="PTHR47963">
    <property type="entry name" value="DEAD-BOX ATP-DEPENDENT RNA HELICASE 47, MITOCHONDRIAL"/>
    <property type="match status" value="1"/>
</dbReference>
<dbReference type="InterPro" id="IPR001650">
    <property type="entry name" value="Helicase_C-like"/>
</dbReference>
<dbReference type="PROSITE" id="PS51194">
    <property type="entry name" value="HELICASE_CTER"/>
    <property type="match status" value="1"/>
</dbReference>
<dbReference type="CDD" id="cd12499">
    <property type="entry name" value="RRM_EcCsdA_like"/>
    <property type="match status" value="1"/>
</dbReference>
<dbReference type="PANTHER" id="PTHR47963:SF8">
    <property type="entry name" value="ATP-DEPENDENT RNA HELICASE DEAD"/>
    <property type="match status" value="1"/>
</dbReference>
<dbReference type="PROSITE" id="PS00039">
    <property type="entry name" value="DEAD_ATP_HELICASE"/>
    <property type="match status" value="1"/>
</dbReference>
<dbReference type="InterPro" id="IPR057325">
    <property type="entry name" value="DeaD_dimer"/>
</dbReference>
<accession>A0ABR9RSP7</accession>
<dbReference type="InterPro" id="IPR011545">
    <property type="entry name" value="DEAD/DEAH_box_helicase_dom"/>
</dbReference>
<comment type="catalytic activity">
    <reaction evidence="8">
        <text>ATP + H2O = ADP + phosphate + H(+)</text>
        <dbReference type="Rhea" id="RHEA:13065"/>
        <dbReference type="ChEBI" id="CHEBI:15377"/>
        <dbReference type="ChEBI" id="CHEBI:15378"/>
        <dbReference type="ChEBI" id="CHEBI:30616"/>
        <dbReference type="ChEBI" id="CHEBI:43474"/>
        <dbReference type="ChEBI" id="CHEBI:456216"/>
        <dbReference type="EC" id="3.6.4.13"/>
    </reaction>
</comment>
<dbReference type="SMART" id="SM00487">
    <property type="entry name" value="DEXDc"/>
    <property type="match status" value="1"/>
</dbReference>
<dbReference type="InterPro" id="IPR050547">
    <property type="entry name" value="DEAD_box_RNA_helicases"/>
</dbReference>
<dbReference type="InterPro" id="IPR034415">
    <property type="entry name" value="CsdA_RRM"/>
</dbReference>
<keyword evidence="15" id="KW-1185">Reference proteome</keyword>
<evidence type="ECO:0000256" key="10">
    <source>
        <dbReference type="SAM" id="MobiDB-lite"/>
    </source>
</evidence>
<dbReference type="Pfam" id="PF03880">
    <property type="entry name" value="DbpA"/>
    <property type="match status" value="1"/>
</dbReference>
<dbReference type="InterPro" id="IPR014001">
    <property type="entry name" value="Helicase_ATP-bd"/>
</dbReference>
<dbReference type="SUPFAM" id="SSF52540">
    <property type="entry name" value="P-loop containing nucleoside triphosphate hydrolases"/>
    <property type="match status" value="1"/>
</dbReference>
<evidence type="ECO:0000259" key="11">
    <source>
        <dbReference type="PROSITE" id="PS51192"/>
    </source>
</evidence>
<dbReference type="Pfam" id="PF00271">
    <property type="entry name" value="Helicase_C"/>
    <property type="match status" value="1"/>
</dbReference>
<evidence type="ECO:0000256" key="4">
    <source>
        <dbReference type="ARBA" id="ARBA00022806"/>
    </source>
</evidence>
<name>A0ABR9RSP7_9ACTN</name>
<evidence type="ECO:0000259" key="13">
    <source>
        <dbReference type="PROSITE" id="PS51195"/>
    </source>
</evidence>
<feature type="region of interest" description="Disordered" evidence="10">
    <location>
        <begin position="452"/>
        <end position="494"/>
    </location>
</feature>
<dbReference type="InterPro" id="IPR044742">
    <property type="entry name" value="DEAD/DEAH_RhlB"/>
</dbReference>
<dbReference type="InterPro" id="IPR014014">
    <property type="entry name" value="RNA_helicase_DEAD_Q_motif"/>
</dbReference>
<evidence type="ECO:0000256" key="7">
    <source>
        <dbReference type="ARBA" id="ARBA00023016"/>
    </source>
</evidence>
<comment type="caution">
    <text evidence="14">The sequence shown here is derived from an EMBL/GenBank/DDBJ whole genome shotgun (WGS) entry which is preliminary data.</text>
</comment>
<dbReference type="InterPro" id="IPR000629">
    <property type="entry name" value="RNA-helicase_DEAD-box_CS"/>
</dbReference>
<evidence type="ECO:0000313" key="15">
    <source>
        <dbReference type="Proteomes" id="UP000756387"/>
    </source>
</evidence>
<dbReference type="RefSeq" id="WP_193637932.1">
    <property type="nucleotide sequence ID" value="NZ_JADCSA010000006.1"/>
</dbReference>
<dbReference type="CDD" id="cd00268">
    <property type="entry name" value="DEADc"/>
    <property type="match status" value="1"/>
</dbReference>
<dbReference type="Proteomes" id="UP000756387">
    <property type="component" value="Unassembled WGS sequence"/>
</dbReference>
<comment type="subcellular location">
    <subcellularLocation>
        <location evidence="8">Cytoplasm</location>
    </subcellularLocation>
</comment>
<feature type="domain" description="DEAD-box RNA helicase Q" evidence="13">
    <location>
        <begin position="19"/>
        <end position="47"/>
    </location>
</feature>
<dbReference type="SMART" id="SM00490">
    <property type="entry name" value="HELICc"/>
    <property type="match status" value="1"/>
</dbReference>
<evidence type="ECO:0000256" key="6">
    <source>
        <dbReference type="ARBA" id="ARBA00022884"/>
    </source>
</evidence>
<dbReference type="InterPro" id="IPR005580">
    <property type="entry name" value="DbpA/CsdA_RNA-bd_dom"/>
</dbReference>
<feature type="domain" description="Helicase ATP-binding" evidence="11">
    <location>
        <begin position="50"/>
        <end position="221"/>
    </location>
</feature>
<dbReference type="InterPro" id="IPR027417">
    <property type="entry name" value="P-loop_NTPase"/>
</dbReference>
<evidence type="ECO:0000256" key="9">
    <source>
        <dbReference type="PROSITE-ProRule" id="PRU00552"/>
    </source>
</evidence>
<dbReference type="Pfam" id="PF00270">
    <property type="entry name" value="DEAD"/>
    <property type="match status" value="1"/>
</dbReference>
<keyword evidence="3 8" id="KW-0378">Hydrolase</keyword>
<keyword evidence="4 8" id="KW-0347">Helicase</keyword>
<comment type="similarity">
    <text evidence="8">Belongs to the DEAD box helicase family. DeaD/CsdA subfamily.</text>
</comment>
<evidence type="ECO:0000256" key="5">
    <source>
        <dbReference type="ARBA" id="ARBA00022840"/>
    </source>
</evidence>
<proteinExistence type="inferred from homology"/>
<evidence type="ECO:0000313" key="14">
    <source>
        <dbReference type="EMBL" id="MBE7324607.1"/>
    </source>
</evidence>
<keyword evidence="7 8" id="KW-0346">Stress response</keyword>
<dbReference type="Gene3D" id="3.30.70.330">
    <property type="match status" value="1"/>
</dbReference>
<feature type="compositionally biased region" description="Basic and acidic residues" evidence="10">
    <location>
        <begin position="453"/>
        <end position="494"/>
    </location>
</feature>
<comment type="function">
    <text evidence="8">DEAD-box RNA helicase involved in various cellular processes at low temperature, including ribosome biogenesis, mRNA degradation and translation initiation.</text>
</comment>
<organism evidence="14 15">
    <name type="scientific">Nocardioides malaquae</name>
    <dbReference type="NCBI Taxonomy" id="2773426"/>
    <lineage>
        <taxon>Bacteria</taxon>
        <taxon>Bacillati</taxon>
        <taxon>Actinomycetota</taxon>
        <taxon>Actinomycetes</taxon>
        <taxon>Propionibacteriales</taxon>
        <taxon>Nocardioidaceae</taxon>
        <taxon>Nocardioides</taxon>
    </lineage>
</organism>
<dbReference type="InterPro" id="IPR012677">
    <property type="entry name" value="Nucleotide-bd_a/b_plait_sf"/>
</dbReference>
<keyword evidence="1 8" id="KW-0963">Cytoplasm</keyword>
<dbReference type="EMBL" id="JADCSA010000006">
    <property type="protein sequence ID" value="MBE7324607.1"/>
    <property type="molecule type" value="Genomic_DNA"/>
</dbReference>
<keyword evidence="2 8" id="KW-0547">Nucleotide-binding</keyword>
<protein>
    <recommendedName>
        <fullName evidence="8">ATP-dependent RNA helicase DeaD</fullName>
        <ecNumber evidence="8">3.6.4.13</ecNumber>
    </recommendedName>
    <alternativeName>
        <fullName evidence="8">Cold-shock DEAD box protein A</fullName>
    </alternativeName>
</protein>
<dbReference type="PROSITE" id="PS51195">
    <property type="entry name" value="Q_MOTIF"/>
    <property type="match status" value="1"/>
</dbReference>
<feature type="compositionally biased region" description="Basic and acidic residues" evidence="10">
    <location>
        <begin position="566"/>
        <end position="592"/>
    </location>
</feature>
<evidence type="ECO:0000256" key="2">
    <source>
        <dbReference type="ARBA" id="ARBA00022741"/>
    </source>
</evidence>
<dbReference type="CDD" id="cd18787">
    <property type="entry name" value="SF2_C_DEAD"/>
    <property type="match status" value="1"/>
</dbReference>
<gene>
    <name evidence="8" type="primary">deaD</name>
    <name evidence="8" type="synonym">csdA</name>
    <name evidence="14" type="ORF">IEQ44_08075</name>
</gene>
<evidence type="ECO:0000256" key="1">
    <source>
        <dbReference type="ARBA" id="ARBA00022490"/>
    </source>
</evidence>
<evidence type="ECO:0000259" key="12">
    <source>
        <dbReference type="PROSITE" id="PS51194"/>
    </source>
</evidence>
<keyword evidence="6 8" id="KW-0694">RNA-binding</keyword>
<feature type="region of interest" description="Disordered" evidence="10">
    <location>
        <begin position="566"/>
        <end position="599"/>
    </location>
</feature>
<keyword evidence="5 8" id="KW-0067">ATP-binding</keyword>
<feature type="domain" description="Helicase C-terminal" evidence="12">
    <location>
        <begin position="245"/>
        <end position="393"/>
    </location>
</feature>
<evidence type="ECO:0000256" key="8">
    <source>
        <dbReference type="HAMAP-Rule" id="MF_00964"/>
    </source>
</evidence>
<dbReference type="Gene3D" id="3.40.50.300">
    <property type="entry name" value="P-loop containing nucleotide triphosphate hydrolases"/>
    <property type="match status" value="2"/>
</dbReference>
<dbReference type="Pfam" id="PF25399">
    <property type="entry name" value="DeaD_dimer"/>
    <property type="match status" value="1"/>
</dbReference>
<dbReference type="PROSITE" id="PS51192">
    <property type="entry name" value="HELICASE_ATP_BIND_1"/>
    <property type="match status" value="1"/>
</dbReference>
<feature type="short sequence motif" description="Q motif" evidence="9">
    <location>
        <begin position="19"/>
        <end position="47"/>
    </location>
</feature>
<sequence>MSDSAPGPAVDTTEGEAALTFADLGLDPKVLKAITAVGYETPSPIQAATIPTLLEGRDVVGLAQTGTGKTAAFALPILSNLDLSQKTPQALVLAPTRELALQVSEAFERYSAKLPGVRVLPVYGGQGYGVQLSALRRGVHVVVGTPGRIMDHLEKGTLDLSELKFLVLDEADEMLKMGFAEDVETILADTPDTKQVALFSATMPAQIRRISKKHLNDPAEVTVKTKTTTSANITQRYLMVSYPQKVDALTRILEVENFEAMIIFVRTKQVTEVLAEKLRARGYNAAAINGDVAQVQRERTINQLRDAKLDILVATDVAARGLDVERISHVVNFDIPTDTESYVHRIGRTGRAGRTGDSIAFVTPRERHLLRAIEKATRQPLTQMQLPSVDDVNQTRLSRFDDAITAALAEGDKIEFFRDVVKHYVAEYDVPEVDVAAALVSVMQGDQPLLLDPKQEVLHTPRERDDRGGDRRDRGGRPERGERRDRAPRQQRDDLVTYRISVGKRHKVEPRQIVGALANEGGLGRSDFGRIDIRMDHSLVDLPANLPADAWDKLRDTRISGKLIELAKDNGPKRDGGYKKREGGYDKREGGYKKPRHKG</sequence>